<feature type="compositionally biased region" description="Polar residues" evidence="9">
    <location>
        <begin position="511"/>
        <end position="520"/>
    </location>
</feature>
<dbReference type="PROSITE" id="PS50002">
    <property type="entry name" value="SH3"/>
    <property type="match status" value="1"/>
</dbReference>
<feature type="repeat" description="ANK" evidence="7">
    <location>
        <begin position="748"/>
        <end position="780"/>
    </location>
</feature>
<keyword evidence="3" id="KW-0053">Apoptosis</keyword>
<dbReference type="Pfam" id="PF14604">
    <property type="entry name" value="SH3_9"/>
    <property type="match status" value="1"/>
</dbReference>
<dbReference type="PANTHER" id="PTHR24131">
    <property type="entry name" value="APOPTOSIS-STIMULATING OF P53 PROTEIN"/>
    <property type="match status" value="1"/>
</dbReference>
<organism evidence="11 12">
    <name type="scientific">Pelobates cultripes</name>
    <name type="common">Western spadefoot toad</name>
    <dbReference type="NCBI Taxonomy" id="61616"/>
    <lineage>
        <taxon>Eukaryota</taxon>
        <taxon>Metazoa</taxon>
        <taxon>Chordata</taxon>
        <taxon>Craniata</taxon>
        <taxon>Vertebrata</taxon>
        <taxon>Euteleostomi</taxon>
        <taxon>Amphibia</taxon>
        <taxon>Batrachia</taxon>
        <taxon>Anura</taxon>
        <taxon>Pelobatoidea</taxon>
        <taxon>Pelobatidae</taxon>
        <taxon>Pelobates</taxon>
    </lineage>
</organism>
<name>A0AAD1WMJ2_PELCU</name>
<evidence type="ECO:0000256" key="7">
    <source>
        <dbReference type="PROSITE-ProRule" id="PRU00023"/>
    </source>
</evidence>
<dbReference type="GO" id="GO:0006915">
    <property type="term" value="P:apoptotic process"/>
    <property type="evidence" value="ECO:0007669"/>
    <property type="project" value="UniProtKB-KW"/>
</dbReference>
<keyword evidence="5 7" id="KW-0040">ANK repeat</keyword>
<dbReference type="CDD" id="cd11952">
    <property type="entry name" value="SH3_iASPP"/>
    <property type="match status" value="1"/>
</dbReference>
<dbReference type="GO" id="GO:0042981">
    <property type="term" value="P:regulation of apoptotic process"/>
    <property type="evidence" value="ECO:0007669"/>
    <property type="project" value="InterPro"/>
</dbReference>
<feature type="region of interest" description="Disordered" evidence="9">
    <location>
        <begin position="409"/>
        <end position="446"/>
    </location>
</feature>
<evidence type="ECO:0000256" key="4">
    <source>
        <dbReference type="ARBA" id="ARBA00022737"/>
    </source>
</evidence>
<protein>
    <submittedName>
        <fullName evidence="11">RelA-associated inhibitor isoform X1</fullName>
    </submittedName>
</protein>
<keyword evidence="4" id="KW-0677">Repeat</keyword>
<feature type="repeat" description="ANK" evidence="7">
    <location>
        <begin position="781"/>
        <end position="813"/>
    </location>
</feature>
<evidence type="ECO:0000313" key="12">
    <source>
        <dbReference type="Proteomes" id="UP001295444"/>
    </source>
</evidence>
<proteinExistence type="predicted"/>
<dbReference type="InterPro" id="IPR042722">
    <property type="entry name" value="SH3_iASPP"/>
</dbReference>
<dbReference type="InterPro" id="IPR001452">
    <property type="entry name" value="SH3_domain"/>
</dbReference>
<dbReference type="SUPFAM" id="SSF50044">
    <property type="entry name" value="SH3-domain"/>
    <property type="match status" value="1"/>
</dbReference>
<dbReference type="PROSITE" id="PS50088">
    <property type="entry name" value="ANK_REPEAT"/>
    <property type="match status" value="2"/>
</dbReference>
<dbReference type="Proteomes" id="UP001295444">
    <property type="component" value="Chromosome 09"/>
</dbReference>
<feature type="compositionally biased region" description="Polar residues" evidence="9">
    <location>
        <begin position="604"/>
        <end position="628"/>
    </location>
</feature>
<evidence type="ECO:0000256" key="8">
    <source>
        <dbReference type="PROSITE-ProRule" id="PRU00192"/>
    </source>
</evidence>
<feature type="compositionally biased region" description="Low complexity" evidence="9">
    <location>
        <begin position="262"/>
        <end position="279"/>
    </location>
</feature>
<feature type="domain" description="SH3" evidence="10">
    <location>
        <begin position="847"/>
        <end position="908"/>
    </location>
</feature>
<feature type="compositionally biased region" description="Low complexity" evidence="9">
    <location>
        <begin position="174"/>
        <end position="183"/>
    </location>
</feature>
<evidence type="ECO:0000256" key="2">
    <source>
        <dbReference type="ARBA" id="ARBA00022443"/>
    </source>
</evidence>
<evidence type="ECO:0000256" key="6">
    <source>
        <dbReference type="ARBA" id="ARBA00023242"/>
    </source>
</evidence>
<sequence length="916" mass="100430">MRPGIPACVLEFGAGTLLGEKRKKIKKEDLDKREIWGEWRHTAILCIDSTRTKLVGWRDTIRKMAGDPIKSTESYMDLHFQSLAAKELNNKQMELDSATAKLDQLKRELETRRESGQPRKAENLEIPQNPNPTISPSLTRRSVPPQPPPTFGPAPTLLTHRPRPQESMGPIVAPLSVSSKHSVPSPPITRRSLASETFDSYAPPTTLGSSSSLISHRPRSVESSLSAPIIPPLSISSSHSVPSPPLIRRSATSDNFDSYHTSSSSSRGSRGLPLSPRLPYYERGPRSLSSSTFDYARTGTPPPDGSSSGMYTDRGPSQRPPISFEGPQGFAPVRFSDDVTSLRRRPPQRSWNESDLDMSYDKKAPPERVERAPMSAVPLVKAWRESSLDPAPAKGKGDVSATLPRGYKFSAGAERGPQLSDSGWRSGSGSLPRPLPPQQPISRIPVPPPVGKVQPHRPLPLSMIFHLQNAFWEHQAPPPAQIMPNFYATPAMTTNLPPAVPVVQDMPIPSTNAVAPSSTEEVPRPLSPTRLQPNLPPSLADVQRVLEDIPRPLRRRGSQEHTAQASSFPSHRRQYQQIMSRLFGRATPKTSPVSEQLKTEEKLQGSSSKQGPAPAEQTSEESNPSLIFQMNPIPEDVKAEEKLEEITNKSASTPDDPVCVIMEVESRVGATVPVPTDYEFRVPLVISETPTPGLRSALKGRGSPLKSRPRRARLDPLILLLDAALSGEQDVVTQALKEVSDPSQPNEEGITALHNAICGANYNIVSLLISSGANVNAADSHGWTPLHCAASCNDQKICNILVRHGAAIFATTHSDGSLPVDKCDPYREGYKECLTYLTEVEHCMGETQSGVVYAVWDYTAEFADELSLKEGDSVTVLRKDGENGTWWWASLCGREGYVPRNYFGMYPRVQPQRSSQ</sequence>
<dbReference type="PROSITE" id="PS50297">
    <property type="entry name" value="ANK_REP_REGION"/>
    <property type="match status" value="2"/>
</dbReference>
<dbReference type="PRINTS" id="PR00452">
    <property type="entry name" value="SH3DOMAIN"/>
</dbReference>
<dbReference type="InterPro" id="IPR036028">
    <property type="entry name" value="SH3-like_dom_sf"/>
</dbReference>
<evidence type="ECO:0000256" key="9">
    <source>
        <dbReference type="SAM" id="MobiDB-lite"/>
    </source>
</evidence>
<dbReference type="InterPro" id="IPR036770">
    <property type="entry name" value="Ankyrin_rpt-contain_sf"/>
</dbReference>
<comment type="subcellular location">
    <subcellularLocation>
        <location evidence="1">Nucleus</location>
    </subcellularLocation>
</comment>
<reference evidence="11" key="1">
    <citation type="submission" date="2022-03" db="EMBL/GenBank/DDBJ databases">
        <authorList>
            <person name="Alioto T."/>
            <person name="Alioto T."/>
            <person name="Gomez Garrido J."/>
        </authorList>
    </citation>
    <scope>NUCLEOTIDE SEQUENCE</scope>
</reference>
<dbReference type="AlphaFoldDB" id="A0AAD1WMJ2"/>
<dbReference type="EMBL" id="OW240920">
    <property type="protein sequence ID" value="CAH2314722.1"/>
    <property type="molecule type" value="Genomic_DNA"/>
</dbReference>
<feature type="compositionally biased region" description="Low complexity" evidence="9">
    <location>
        <begin position="232"/>
        <end position="241"/>
    </location>
</feature>
<feature type="compositionally biased region" description="Polar residues" evidence="9">
    <location>
        <begin position="126"/>
        <end position="140"/>
    </location>
</feature>
<feature type="region of interest" description="Disordered" evidence="9">
    <location>
        <begin position="511"/>
        <end position="539"/>
    </location>
</feature>
<feature type="region of interest" description="Disordered" evidence="9">
    <location>
        <begin position="110"/>
        <end position="190"/>
    </location>
</feature>
<evidence type="ECO:0000313" key="11">
    <source>
        <dbReference type="EMBL" id="CAH2314722.1"/>
    </source>
</evidence>
<feature type="compositionally biased region" description="Basic and acidic residues" evidence="9">
    <location>
        <begin position="359"/>
        <end position="371"/>
    </location>
</feature>
<dbReference type="FunFam" id="1.25.40.20:FF:000008">
    <property type="entry name" value="Apoptosis-stimulating of p53 protein 2 isoform 1"/>
    <property type="match status" value="1"/>
</dbReference>
<feature type="compositionally biased region" description="Polar residues" evidence="9">
    <location>
        <begin position="250"/>
        <end position="261"/>
    </location>
</feature>
<feature type="region of interest" description="Disordered" evidence="9">
    <location>
        <begin position="232"/>
        <end position="373"/>
    </location>
</feature>
<keyword evidence="12" id="KW-1185">Reference proteome</keyword>
<evidence type="ECO:0000259" key="10">
    <source>
        <dbReference type="PROSITE" id="PS50002"/>
    </source>
</evidence>
<dbReference type="InterPro" id="IPR047163">
    <property type="entry name" value="ASPP1/2"/>
</dbReference>
<feature type="compositionally biased region" description="Polar residues" evidence="9">
    <location>
        <begin position="560"/>
        <end position="579"/>
    </location>
</feature>
<dbReference type="GO" id="GO:0002039">
    <property type="term" value="F:p53 binding"/>
    <property type="evidence" value="ECO:0007669"/>
    <property type="project" value="InterPro"/>
</dbReference>
<dbReference type="InterPro" id="IPR002110">
    <property type="entry name" value="Ankyrin_rpt"/>
</dbReference>
<feature type="compositionally biased region" description="Basic and acidic residues" evidence="9">
    <location>
        <begin position="110"/>
        <end position="123"/>
    </location>
</feature>
<dbReference type="Gene3D" id="1.25.40.20">
    <property type="entry name" value="Ankyrin repeat-containing domain"/>
    <property type="match status" value="1"/>
</dbReference>
<dbReference type="SUPFAM" id="SSF48403">
    <property type="entry name" value="Ankyrin repeat"/>
    <property type="match status" value="1"/>
</dbReference>
<feature type="compositionally biased region" description="Pro residues" evidence="9">
    <location>
        <begin position="433"/>
        <end position="446"/>
    </location>
</feature>
<dbReference type="PANTHER" id="PTHR24131:SF17">
    <property type="entry name" value="RELA-ASSOCIATED INHIBITOR ISOFORM X1"/>
    <property type="match status" value="1"/>
</dbReference>
<evidence type="ECO:0000256" key="3">
    <source>
        <dbReference type="ARBA" id="ARBA00022703"/>
    </source>
</evidence>
<feature type="region of interest" description="Disordered" evidence="9">
    <location>
        <begin position="551"/>
        <end position="628"/>
    </location>
</feature>
<accession>A0AAD1WMJ2</accession>
<gene>
    <name evidence="11" type="ORF">PECUL_23A048744</name>
</gene>
<dbReference type="SMART" id="SM00326">
    <property type="entry name" value="SH3"/>
    <property type="match status" value="1"/>
</dbReference>
<evidence type="ECO:0000256" key="5">
    <source>
        <dbReference type="ARBA" id="ARBA00023043"/>
    </source>
</evidence>
<keyword evidence="2 8" id="KW-0728">SH3 domain</keyword>
<dbReference type="GO" id="GO:0005634">
    <property type="term" value="C:nucleus"/>
    <property type="evidence" value="ECO:0007669"/>
    <property type="project" value="UniProtKB-SubCell"/>
</dbReference>
<dbReference type="Pfam" id="PF12796">
    <property type="entry name" value="Ank_2"/>
    <property type="match status" value="1"/>
</dbReference>
<evidence type="ECO:0000256" key="1">
    <source>
        <dbReference type="ARBA" id="ARBA00004123"/>
    </source>
</evidence>
<dbReference type="SMART" id="SM00248">
    <property type="entry name" value="ANK"/>
    <property type="match status" value="2"/>
</dbReference>
<keyword evidence="6" id="KW-0539">Nucleus</keyword>